<dbReference type="PANTHER" id="PTHR10491:SF4">
    <property type="entry name" value="METHIONINE ADENOSYLTRANSFERASE 2 SUBUNIT BETA"/>
    <property type="match status" value="1"/>
</dbReference>
<dbReference type="RefSeq" id="WP_224005754.1">
    <property type="nucleotide sequence ID" value="NZ_CAJZAF010000026.1"/>
</dbReference>
<evidence type="ECO:0000256" key="1">
    <source>
        <dbReference type="ARBA" id="ARBA00004781"/>
    </source>
</evidence>
<evidence type="ECO:0000256" key="2">
    <source>
        <dbReference type="ARBA" id="ARBA00010944"/>
    </source>
</evidence>
<accession>A0ABM8XJ59</accession>
<dbReference type="EC" id="1.1.1.133" evidence="3 6"/>
<comment type="catalytic activity">
    <reaction evidence="5 6">
        <text>dTDP-beta-L-rhamnose + NADP(+) = dTDP-4-dehydro-beta-L-rhamnose + NADPH + H(+)</text>
        <dbReference type="Rhea" id="RHEA:21796"/>
        <dbReference type="ChEBI" id="CHEBI:15378"/>
        <dbReference type="ChEBI" id="CHEBI:57510"/>
        <dbReference type="ChEBI" id="CHEBI:57783"/>
        <dbReference type="ChEBI" id="CHEBI:58349"/>
        <dbReference type="ChEBI" id="CHEBI:62830"/>
        <dbReference type="EC" id="1.1.1.133"/>
    </reaction>
</comment>
<dbReference type="Proteomes" id="UP000701702">
    <property type="component" value="Unassembled WGS sequence"/>
</dbReference>
<name>A0ABM8XJ59_9BURK</name>
<dbReference type="PANTHER" id="PTHR10491">
    <property type="entry name" value="DTDP-4-DEHYDRORHAMNOSE REDUCTASE"/>
    <property type="match status" value="1"/>
</dbReference>
<comment type="similarity">
    <text evidence="2 6">Belongs to the dTDP-4-dehydrorhamnose reductase family.</text>
</comment>
<evidence type="ECO:0000259" key="7">
    <source>
        <dbReference type="Pfam" id="PF04321"/>
    </source>
</evidence>
<dbReference type="SUPFAM" id="SSF51735">
    <property type="entry name" value="NAD(P)-binding Rossmann-fold domains"/>
    <property type="match status" value="1"/>
</dbReference>
<sequence>MKVLVVGASGMLGSAMFRVLSEMPGYEVFGTIRSQQAKRHFAPAIAANLLVGYDVENHDSLVRLFDCVRPKVVVNCIGLVKQLDHGQDPLYAIPINSMLPHRFSDLCSLVGARLIHVSTDCVFTGNKGKYCEDDPSDATDIYGKTKYLGEVANPHSITLRTSIIGHELEGSRSLLCWFLNQTDSCRGYTKAIFSGLPTVALAQIVRDVVIPRPDLHGLYHVAASPISKYDLLSLIAEIYGKKISIVPDDTIIIDRSLDANRFRLATGYTAPDWRALIELMKFYK</sequence>
<comment type="cofactor">
    <cofactor evidence="6">
        <name>Mg(2+)</name>
        <dbReference type="ChEBI" id="CHEBI:18420"/>
    </cofactor>
    <text evidence="6">Binds 1 Mg(2+) ion per monomer.</text>
</comment>
<dbReference type="GO" id="GO:0008831">
    <property type="term" value="F:dTDP-4-dehydrorhamnose reductase activity"/>
    <property type="evidence" value="ECO:0007669"/>
    <property type="project" value="UniProtKB-EC"/>
</dbReference>
<dbReference type="InterPro" id="IPR036291">
    <property type="entry name" value="NAD(P)-bd_dom_sf"/>
</dbReference>
<evidence type="ECO:0000256" key="6">
    <source>
        <dbReference type="RuleBase" id="RU364082"/>
    </source>
</evidence>
<evidence type="ECO:0000256" key="5">
    <source>
        <dbReference type="ARBA" id="ARBA00048200"/>
    </source>
</evidence>
<proteinExistence type="inferred from homology"/>
<dbReference type="InterPro" id="IPR029903">
    <property type="entry name" value="RmlD-like-bd"/>
</dbReference>
<dbReference type="EMBL" id="CAJZAF010000026">
    <property type="protein sequence ID" value="CAG9180222.1"/>
    <property type="molecule type" value="Genomic_DNA"/>
</dbReference>
<dbReference type="Gene3D" id="3.40.50.720">
    <property type="entry name" value="NAD(P)-binding Rossmann-like Domain"/>
    <property type="match status" value="1"/>
</dbReference>
<evidence type="ECO:0000256" key="4">
    <source>
        <dbReference type="ARBA" id="ARBA00017099"/>
    </source>
</evidence>
<dbReference type="InterPro" id="IPR005913">
    <property type="entry name" value="dTDP_dehydrorham_reduct"/>
</dbReference>
<keyword evidence="6" id="KW-0521">NADP</keyword>
<dbReference type="Pfam" id="PF04321">
    <property type="entry name" value="RmlD_sub_bind"/>
    <property type="match status" value="1"/>
</dbReference>
<feature type="domain" description="RmlD-like substrate binding" evidence="7">
    <location>
        <begin position="1"/>
        <end position="241"/>
    </location>
</feature>
<reference evidence="8 9" key="1">
    <citation type="submission" date="2021-08" db="EMBL/GenBank/DDBJ databases">
        <authorList>
            <person name="Peeters C."/>
        </authorList>
    </citation>
    <scope>NUCLEOTIDE SEQUENCE [LARGE SCALE GENOMIC DNA]</scope>
    <source>
        <strain evidence="8 9">LMG 23994</strain>
    </source>
</reference>
<keyword evidence="9" id="KW-1185">Reference proteome</keyword>
<dbReference type="CDD" id="cd05254">
    <property type="entry name" value="dTDP_HR_like_SDR_e"/>
    <property type="match status" value="1"/>
</dbReference>
<organism evidence="8 9">
    <name type="scientific">Cupriavidus pinatubonensis</name>
    <dbReference type="NCBI Taxonomy" id="248026"/>
    <lineage>
        <taxon>Bacteria</taxon>
        <taxon>Pseudomonadati</taxon>
        <taxon>Pseudomonadota</taxon>
        <taxon>Betaproteobacteria</taxon>
        <taxon>Burkholderiales</taxon>
        <taxon>Burkholderiaceae</taxon>
        <taxon>Cupriavidus</taxon>
    </lineage>
</organism>
<comment type="function">
    <text evidence="6">Catalyzes the reduction of dTDP-6-deoxy-L-lyxo-4-hexulose to yield dTDP-L-rhamnose.</text>
</comment>
<evidence type="ECO:0000256" key="3">
    <source>
        <dbReference type="ARBA" id="ARBA00012929"/>
    </source>
</evidence>
<keyword evidence="6 8" id="KW-0560">Oxidoreductase</keyword>
<comment type="pathway">
    <text evidence="1 6">Carbohydrate biosynthesis; dTDP-L-rhamnose biosynthesis.</text>
</comment>
<comment type="caution">
    <text evidence="8">The sequence shown here is derived from an EMBL/GenBank/DDBJ whole genome shotgun (WGS) entry which is preliminary data.</text>
</comment>
<protein>
    <recommendedName>
        <fullName evidence="4 6">dTDP-4-dehydrorhamnose reductase</fullName>
        <ecNumber evidence="3 6">1.1.1.133</ecNumber>
    </recommendedName>
</protein>
<evidence type="ECO:0000313" key="9">
    <source>
        <dbReference type="Proteomes" id="UP000701702"/>
    </source>
</evidence>
<gene>
    <name evidence="8" type="primary">rmlD</name>
    <name evidence="8" type="ORF">LMG23994_04373</name>
</gene>
<evidence type="ECO:0000313" key="8">
    <source>
        <dbReference type="EMBL" id="CAG9180222.1"/>
    </source>
</evidence>